<comment type="caution">
    <text evidence="2">The sequence shown here is derived from an EMBL/GenBank/DDBJ whole genome shotgun (WGS) entry which is preliminary data.</text>
</comment>
<gene>
    <name evidence="2" type="ORF">GCM10009750_36350</name>
</gene>
<reference evidence="2 3" key="1">
    <citation type="journal article" date="2019" name="Int. J. Syst. Evol. Microbiol.">
        <title>The Global Catalogue of Microorganisms (GCM) 10K type strain sequencing project: providing services to taxonomists for standard genome sequencing and annotation.</title>
        <authorList>
            <consortium name="The Broad Institute Genomics Platform"/>
            <consortium name="The Broad Institute Genome Sequencing Center for Infectious Disease"/>
            <person name="Wu L."/>
            <person name="Ma J."/>
        </authorList>
    </citation>
    <scope>NUCLEOTIDE SEQUENCE [LARGE SCALE GENOMIC DNA]</scope>
    <source>
        <strain evidence="2 3">JCM 14323</strain>
    </source>
</reference>
<evidence type="ECO:0008006" key="4">
    <source>
        <dbReference type="Google" id="ProtNLM"/>
    </source>
</evidence>
<feature type="compositionally biased region" description="Low complexity" evidence="1">
    <location>
        <begin position="206"/>
        <end position="216"/>
    </location>
</feature>
<proteinExistence type="predicted"/>
<feature type="region of interest" description="Disordered" evidence="1">
    <location>
        <begin position="1"/>
        <end position="59"/>
    </location>
</feature>
<protein>
    <recommendedName>
        <fullName evidence="4">DUF3618 domain-containing protein</fullName>
    </recommendedName>
</protein>
<organism evidence="2 3">
    <name type="scientific">Agromyces salentinus</name>
    <dbReference type="NCBI Taxonomy" id="269421"/>
    <lineage>
        <taxon>Bacteria</taxon>
        <taxon>Bacillati</taxon>
        <taxon>Actinomycetota</taxon>
        <taxon>Actinomycetes</taxon>
        <taxon>Micrococcales</taxon>
        <taxon>Microbacteriaceae</taxon>
        <taxon>Agromyces</taxon>
    </lineage>
</organism>
<name>A0ABN2N262_9MICO</name>
<feature type="compositionally biased region" description="Basic and acidic residues" evidence="1">
    <location>
        <begin position="36"/>
        <end position="49"/>
    </location>
</feature>
<feature type="compositionally biased region" description="Low complexity" evidence="1">
    <location>
        <begin position="169"/>
        <end position="180"/>
    </location>
</feature>
<dbReference type="Proteomes" id="UP001501746">
    <property type="component" value="Unassembled WGS sequence"/>
</dbReference>
<evidence type="ECO:0000256" key="1">
    <source>
        <dbReference type="SAM" id="MobiDB-lite"/>
    </source>
</evidence>
<feature type="region of interest" description="Disordered" evidence="1">
    <location>
        <begin position="167"/>
        <end position="245"/>
    </location>
</feature>
<keyword evidence="3" id="KW-1185">Reference proteome</keyword>
<evidence type="ECO:0000313" key="3">
    <source>
        <dbReference type="Proteomes" id="UP001501746"/>
    </source>
</evidence>
<dbReference type="RefSeq" id="WP_157429015.1">
    <property type="nucleotide sequence ID" value="NZ_BAAANK010000013.1"/>
</dbReference>
<sequence length="245" mass="24263">MTNSPLTNPRGDATSSTGTSGGVGEKASALASEAGDAGRHVVDVAKGESRGVASETGRQARRFMGQVGDELSSQASTQQSRIAEGLRSVGSEFSGMAGDGSRSGFAVDLVRGAGERADAAARWLDDRDPGSLVEEVKRFARRRPGVFIAIAVGAGVVAGRLTRAIATPSEDSGSSTGSSAEGRRPVSSARTGTDGFSAPPVPPVTEVPQTGVTTVGTAGGGLGATGTARPVTPDPSGLPTGAGGV</sequence>
<dbReference type="EMBL" id="BAAANK010000013">
    <property type="protein sequence ID" value="GAA1846643.1"/>
    <property type="molecule type" value="Genomic_DNA"/>
</dbReference>
<accession>A0ABN2N262</accession>
<evidence type="ECO:0000313" key="2">
    <source>
        <dbReference type="EMBL" id="GAA1846643.1"/>
    </source>
</evidence>